<gene>
    <name evidence="4 7" type="primary">pqqC</name>
    <name evidence="7" type="ORF">GCM10009754_35390</name>
</gene>
<sequence length="258" mass="29231">MEGRPPGPPPSPRTPVEEDTVTAVPLKETAPLSETEFVAALRGLSHRYWGTHPFHHRLHDGDLDERELKIWAANRWYYQCVLPRKDAAIISNCPVPEIRRHWLDRIVYHDGTARDGEGGIERWLRLCQAVGLTREEVLDERHLVPGVRFAVDAYVDFARTKPWVEAVASGLTEMFAGHLMRRRVSDMLANYAWIRAEDLAYFTDRIDAVSGAGQATVDIVVRYSVTRAQQEAAIAALSFKCDVLWSILDAVERACEKD</sequence>
<evidence type="ECO:0000256" key="5">
    <source>
        <dbReference type="SAM" id="MobiDB-lite"/>
    </source>
</evidence>
<comment type="pathway">
    <text evidence="1">Cofactor biosynthesis; thiamine diphosphate biosynthesis.</text>
</comment>
<dbReference type="Pfam" id="PF03070">
    <property type="entry name" value="TENA_THI-4"/>
    <property type="match status" value="1"/>
</dbReference>
<protein>
    <recommendedName>
        <fullName evidence="4">Pyrroloquinoline-quinone synthase</fullName>
        <ecNumber evidence="4">1.3.3.11</ecNumber>
    </recommendedName>
    <alternativeName>
        <fullName evidence="4">Coenzyme PQQ synthesis protein C</fullName>
    </alternativeName>
    <alternativeName>
        <fullName evidence="4">Pyrroloquinoline quinone biosynthesis protein C</fullName>
    </alternativeName>
</protein>
<dbReference type="Proteomes" id="UP001501116">
    <property type="component" value="Unassembled WGS sequence"/>
</dbReference>
<comment type="similarity">
    <text evidence="4">Belongs to the PqqC family.</text>
</comment>
<dbReference type="EMBL" id="BAAANN010000013">
    <property type="protein sequence ID" value="GAA1961378.1"/>
    <property type="molecule type" value="Genomic_DNA"/>
</dbReference>
<evidence type="ECO:0000313" key="7">
    <source>
        <dbReference type="EMBL" id="GAA1961378.1"/>
    </source>
</evidence>
<feature type="region of interest" description="Disordered" evidence="5">
    <location>
        <begin position="1"/>
        <end position="20"/>
    </location>
</feature>
<dbReference type="PANTHER" id="PTHR40279">
    <property type="entry name" value="PQQC-LIKE PROTEIN"/>
    <property type="match status" value="1"/>
</dbReference>
<dbReference type="InterPro" id="IPR039068">
    <property type="entry name" value="PqqC-like"/>
</dbReference>
<accession>A0ABN2R0H1</accession>
<keyword evidence="3 4" id="KW-0560">Oxidoreductase</keyword>
<proteinExistence type="inferred from homology"/>
<dbReference type="SUPFAM" id="SSF48613">
    <property type="entry name" value="Heme oxygenase-like"/>
    <property type="match status" value="1"/>
</dbReference>
<organism evidence="7 8">
    <name type="scientific">Amycolatopsis minnesotensis</name>
    <dbReference type="NCBI Taxonomy" id="337894"/>
    <lineage>
        <taxon>Bacteria</taxon>
        <taxon>Bacillati</taxon>
        <taxon>Actinomycetota</taxon>
        <taxon>Actinomycetes</taxon>
        <taxon>Pseudonocardiales</taxon>
        <taxon>Pseudonocardiaceae</taxon>
        <taxon>Amycolatopsis</taxon>
    </lineage>
</organism>
<name>A0ABN2R0H1_9PSEU</name>
<evidence type="ECO:0000256" key="3">
    <source>
        <dbReference type="ARBA" id="ARBA00023002"/>
    </source>
</evidence>
<dbReference type="InterPro" id="IPR016084">
    <property type="entry name" value="Haem_Oase-like_multi-hlx"/>
</dbReference>
<dbReference type="InterPro" id="IPR004305">
    <property type="entry name" value="Thiaminase-2/PQQC"/>
</dbReference>
<comment type="function">
    <text evidence="4">Ring cyclization and eight-electron oxidation of 3a-(2-amino-2-carboxyethyl)-4,5-dioxo-4,5,6,7,8,9-hexahydroquinoline-7,9-dicarboxylic-acid to PQQ.</text>
</comment>
<dbReference type="InterPro" id="IPR011845">
    <property type="entry name" value="PqqC"/>
</dbReference>
<dbReference type="HAMAP" id="MF_00654">
    <property type="entry name" value="PQQ_syn_PqqC"/>
    <property type="match status" value="1"/>
</dbReference>
<evidence type="ECO:0000256" key="2">
    <source>
        <dbReference type="ARBA" id="ARBA00022905"/>
    </source>
</evidence>
<feature type="domain" description="Thiaminase-2/PQQC" evidence="6">
    <location>
        <begin position="41"/>
        <end position="249"/>
    </location>
</feature>
<evidence type="ECO:0000259" key="6">
    <source>
        <dbReference type="Pfam" id="PF03070"/>
    </source>
</evidence>
<evidence type="ECO:0000256" key="4">
    <source>
        <dbReference type="HAMAP-Rule" id="MF_00654"/>
    </source>
</evidence>
<dbReference type="EC" id="1.3.3.11" evidence="4"/>
<reference evidence="7 8" key="1">
    <citation type="journal article" date="2019" name="Int. J. Syst. Evol. Microbiol.">
        <title>The Global Catalogue of Microorganisms (GCM) 10K type strain sequencing project: providing services to taxonomists for standard genome sequencing and annotation.</title>
        <authorList>
            <consortium name="The Broad Institute Genomics Platform"/>
            <consortium name="The Broad Institute Genome Sequencing Center for Infectious Disease"/>
            <person name="Wu L."/>
            <person name="Ma J."/>
        </authorList>
    </citation>
    <scope>NUCLEOTIDE SEQUENCE [LARGE SCALE GENOMIC DNA]</scope>
    <source>
        <strain evidence="7 8">JCM 14545</strain>
    </source>
</reference>
<keyword evidence="2 4" id="KW-0884">PQQ biosynthesis</keyword>
<comment type="catalytic activity">
    <reaction evidence="4">
        <text>6-(2-amino-2-carboxyethyl)-7,8-dioxo-1,2,3,4,7,8-hexahydroquinoline-2,4-dicarboxylate + 3 O2 = pyrroloquinoline quinone + 2 H2O2 + 2 H2O + H(+)</text>
        <dbReference type="Rhea" id="RHEA:10692"/>
        <dbReference type="ChEBI" id="CHEBI:15377"/>
        <dbReference type="ChEBI" id="CHEBI:15378"/>
        <dbReference type="ChEBI" id="CHEBI:15379"/>
        <dbReference type="ChEBI" id="CHEBI:16240"/>
        <dbReference type="ChEBI" id="CHEBI:58442"/>
        <dbReference type="ChEBI" id="CHEBI:58778"/>
        <dbReference type="EC" id="1.3.3.11"/>
    </reaction>
</comment>
<evidence type="ECO:0000256" key="1">
    <source>
        <dbReference type="ARBA" id="ARBA00004948"/>
    </source>
</evidence>
<feature type="compositionally biased region" description="Pro residues" evidence="5">
    <location>
        <begin position="1"/>
        <end position="13"/>
    </location>
</feature>
<dbReference type="NCBIfam" id="TIGR02111">
    <property type="entry name" value="PQQ_syn_pqqC"/>
    <property type="match status" value="1"/>
</dbReference>
<evidence type="ECO:0000313" key="8">
    <source>
        <dbReference type="Proteomes" id="UP001501116"/>
    </source>
</evidence>
<keyword evidence="8" id="KW-1185">Reference proteome</keyword>
<dbReference type="Gene3D" id="1.20.910.10">
    <property type="entry name" value="Heme oxygenase-like"/>
    <property type="match status" value="1"/>
</dbReference>
<comment type="caution">
    <text evidence="7">The sequence shown here is derived from an EMBL/GenBank/DDBJ whole genome shotgun (WGS) entry which is preliminary data.</text>
</comment>
<dbReference type="PANTHER" id="PTHR40279:SF3">
    <property type="entry name" value="4-AMINOBENZOATE SYNTHASE"/>
    <property type="match status" value="1"/>
</dbReference>
<comment type="pathway">
    <text evidence="4">Cofactor biosynthesis; pyrroloquinoline quinone biosynthesis.</text>
</comment>